<evidence type="ECO:0000313" key="2">
    <source>
        <dbReference type="EMBL" id="SEH36200.1"/>
    </source>
</evidence>
<proteinExistence type="predicted"/>
<dbReference type="InterPro" id="IPR007404">
    <property type="entry name" value="YdjM-like"/>
</dbReference>
<sequence length="213" mass="21791">MTGKTHIMVGTAAALALVPLSLPVASCLPFAIGGVMGSLAPDTDIGTSEGSRELRRVWAGLFVALASALVADAVLGTGVCDYARTHVGLEQLAGLATLVAVFALGRASGHRGFSHSVVALAASTLALRLAYPLLATPFAMGYASHLLLDLLNKKDQRLFWPLGRGVSLGACKASGVADALLCLAGFLVCLVLVLLHLDILPGALGSLAGLRLR</sequence>
<gene>
    <name evidence="2" type="ORF">SAMN05216447_10116</name>
</gene>
<feature type="transmembrane region" description="Helical" evidence="1">
    <location>
        <begin position="92"/>
        <end position="109"/>
    </location>
</feature>
<accession>A0A1H6HQ47</accession>
<keyword evidence="1" id="KW-1133">Transmembrane helix</keyword>
<dbReference type="Proteomes" id="UP000199135">
    <property type="component" value="Unassembled WGS sequence"/>
</dbReference>
<dbReference type="EMBL" id="FNWT01000001">
    <property type="protein sequence ID" value="SEH36200.1"/>
    <property type="molecule type" value="Genomic_DNA"/>
</dbReference>
<keyword evidence="3" id="KW-1185">Reference proteome</keyword>
<feature type="transmembrane region" description="Helical" evidence="1">
    <location>
        <begin position="57"/>
        <end position="80"/>
    </location>
</feature>
<evidence type="ECO:0000313" key="3">
    <source>
        <dbReference type="Proteomes" id="UP000199135"/>
    </source>
</evidence>
<keyword evidence="1" id="KW-0812">Transmembrane</keyword>
<dbReference type="RefSeq" id="WP_159443941.1">
    <property type="nucleotide sequence ID" value="NZ_FNWT01000001.1"/>
</dbReference>
<name>A0A1H6HQ47_9ACTN</name>
<dbReference type="Pfam" id="PF04307">
    <property type="entry name" value="YdjM"/>
    <property type="match status" value="1"/>
</dbReference>
<feature type="transmembrane region" description="Helical" evidence="1">
    <location>
        <begin position="129"/>
        <end position="152"/>
    </location>
</feature>
<organism evidence="2 3">
    <name type="scientific">Parafannyhessea umbonata</name>
    <dbReference type="NCBI Taxonomy" id="604330"/>
    <lineage>
        <taxon>Bacteria</taxon>
        <taxon>Bacillati</taxon>
        <taxon>Actinomycetota</taxon>
        <taxon>Coriobacteriia</taxon>
        <taxon>Coriobacteriales</taxon>
        <taxon>Atopobiaceae</taxon>
        <taxon>Parafannyhessea</taxon>
    </lineage>
</organism>
<evidence type="ECO:0000256" key="1">
    <source>
        <dbReference type="SAM" id="Phobius"/>
    </source>
</evidence>
<comment type="caution">
    <text evidence="2">The sequence shown here is derived from an EMBL/GenBank/DDBJ whole genome shotgun (WGS) entry which is preliminary data.</text>
</comment>
<reference evidence="2 3" key="1">
    <citation type="submission" date="2016-10" db="EMBL/GenBank/DDBJ databases">
        <authorList>
            <person name="Varghese N."/>
            <person name="Submissions S."/>
        </authorList>
    </citation>
    <scope>NUCLEOTIDE SEQUENCE [LARGE SCALE GENOMIC DNA]</scope>
    <source>
        <strain evidence="2 3">WCP15</strain>
    </source>
</reference>
<protein>
    <submittedName>
        <fullName evidence="2">Inner membrane protein</fullName>
    </submittedName>
</protein>
<feature type="transmembrane region" description="Helical" evidence="1">
    <location>
        <begin position="173"/>
        <end position="197"/>
    </location>
</feature>
<keyword evidence="1" id="KW-0472">Membrane</keyword>